<evidence type="ECO:0000313" key="3">
    <source>
        <dbReference type="EMBL" id="BAA18752.1"/>
    </source>
</evidence>
<keyword evidence="1" id="KW-0472">Membrane</keyword>
<keyword evidence="4" id="KW-1185">Reference proteome</keyword>
<dbReference type="EnsemblBacteria" id="BAA18752">
    <property type="protein sequence ID" value="BAA18752"/>
    <property type="gene ID" value="BAA18752"/>
</dbReference>
<dbReference type="KEGG" id="syn:ssl1378"/>
<dbReference type="AlphaFoldDB" id="P74636"/>
<dbReference type="PIR" id="S76840">
    <property type="entry name" value="S76840"/>
</dbReference>
<feature type="domain" description="DUF6737" evidence="2">
    <location>
        <begin position="8"/>
        <end position="63"/>
    </location>
</feature>
<dbReference type="PANTHER" id="PTHR36046">
    <property type="entry name" value="PROTEIN, PUTATIVE-RELATED"/>
    <property type="match status" value="1"/>
</dbReference>
<dbReference type="Proteomes" id="UP000001425">
    <property type="component" value="Chromosome"/>
</dbReference>
<protein>
    <submittedName>
        <fullName evidence="3">Ssl1378 protein</fullName>
    </submittedName>
</protein>
<proteinExistence type="predicted"/>
<feature type="transmembrane region" description="Helical" evidence="1">
    <location>
        <begin position="20"/>
        <end position="37"/>
    </location>
</feature>
<dbReference type="eggNOG" id="ENOG5032YDX">
    <property type="taxonomic scope" value="Bacteria"/>
</dbReference>
<organism evidence="3 4">
    <name type="scientific">Synechocystis sp. (strain ATCC 27184 / PCC 6803 / Kazusa)</name>
    <dbReference type="NCBI Taxonomy" id="1111708"/>
    <lineage>
        <taxon>Bacteria</taxon>
        <taxon>Bacillati</taxon>
        <taxon>Cyanobacteriota</taxon>
        <taxon>Cyanophyceae</taxon>
        <taxon>Synechococcales</taxon>
        <taxon>Merismopediaceae</taxon>
        <taxon>Synechocystis</taxon>
    </lineage>
</organism>
<keyword evidence="1" id="KW-1133">Transmembrane helix</keyword>
<dbReference type="PhylomeDB" id="P74636"/>
<dbReference type="InParanoid" id="P74636"/>
<dbReference type="Pfam" id="PF20522">
    <property type="entry name" value="DUF6737"/>
    <property type="match status" value="1"/>
</dbReference>
<dbReference type="InterPro" id="IPR046625">
    <property type="entry name" value="DUF6737"/>
</dbReference>
<evidence type="ECO:0000313" key="4">
    <source>
        <dbReference type="Proteomes" id="UP000001425"/>
    </source>
</evidence>
<feature type="transmembrane region" description="Helical" evidence="1">
    <location>
        <begin position="43"/>
        <end position="61"/>
    </location>
</feature>
<keyword evidence="1" id="KW-0812">Transmembrane</keyword>
<reference evidence="3 4" key="2">
    <citation type="journal article" date="1996" name="DNA Res.">
        <title>Sequence analysis of the genome of the unicellular cyanobacterium Synechocystis sp. strain PCC6803. II. Sequence determination of the entire genome and assignment of potential protein-coding regions.</title>
        <authorList>
            <person name="Kaneko T."/>
            <person name="Sato S."/>
            <person name="Kotani H."/>
            <person name="Tanaka A."/>
            <person name="Asamizu E."/>
            <person name="Nakamura Y."/>
            <person name="Miyajima N."/>
            <person name="Hirosawa M."/>
            <person name="Sugiura M."/>
            <person name="Sasamoto S."/>
            <person name="Kimura T."/>
            <person name="Hosouchi T."/>
            <person name="Matsuno A."/>
            <person name="Muraki A."/>
            <person name="Nakazaki N."/>
            <person name="Naruo K."/>
            <person name="Okumura S."/>
            <person name="Shimpo S."/>
            <person name="Takeuchi C."/>
            <person name="Wada T."/>
            <person name="Watanabe A."/>
            <person name="Yamada M."/>
            <person name="Yasuda M."/>
            <person name="Tabata S."/>
        </authorList>
    </citation>
    <scope>NUCLEOTIDE SEQUENCE [LARGE SCALE GENOMIC DNA]</scope>
    <source>
        <strain evidence="4">ATCC 27184 / PCC 6803 / Kazusa</strain>
    </source>
</reference>
<evidence type="ECO:0000259" key="2">
    <source>
        <dbReference type="Pfam" id="PF20522"/>
    </source>
</evidence>
<name>P74636_SYNY3</name>
<dbReference type="PaxDb" id="1148-1653842"/>
<gene>
    <name evidence="3" type="ordered locus">ssl1378</name>
</gene>
<evidence type="ECO:0000256" key="1">
    <source>
        <dbReference type="SAM" id="Phobius"/>
    </source>
</evidence>
<dbReference type="STRING" id="1148.gene:10500524"/>
<dbReference type="PANTHER" id="PTHR36046:SF1">
    <property type="entry name" value="DUF6737 DOMAIN-CONTAINING PROTEIN"/>
    <property type="match status" value="1"/>
</dbReference>
<sequence>MSNPEGYNVWSDKPRWCQPWTILLTGSVIIASSWLLFHRWWLSLPVAAAIALWWWYFLLAYPRLVRQAIAMELDHSPNSQAKSN</sequence>
<reference evidence="3 4" key="1">
    <citation type="journal article" date="1995" name="DNA Res.">
        <title>Sequence analysis of the genome of the unicellular cyanobacterium Synechocystis sp. strain PCC6803. I. Sequence features in the 1 Mb region from map positions 64% to 92% of the genome.</title>
        <authorList>
            <person name="Kaneko T."/>
            <person name="Tanaka A."/>
            <person name="Sato S."/>
            <person name="Kotani H."/>
            <person name="Sazuka T."/>
            <person name="Miyajima N."/>
            <person name="Sugiura M."/>
            <person name="Tabata S."/>
        </authorList>
    </citation>
    <scope>NUCLEOTIDE SEQUENCE [LARGE SCALE GENOMIC DNA]</scope>
    <source>
        <strain evidence="4">ATCC 27184 / PCC 6803 / Kazusa</strain>
    </source>
</reference>
<dbReference type="EMBL" id="BA000022">
    <property type="protein sequence ID" value="BAA18752.1"/>
    <property type="molecule type" value="Genomic_DNA"/>
</dbReference>
<accession>P74636</accession>